<protein>
    <recommendedName>
        <fullName evidence="2">Dipeptidase</fullName>
        <ecNumber evidence="2">3.4.13.19</ecNumber>
    </recommendedName>
</protein>
<feature type="signal peptide" evidence="2">
    <location>
        <begin position="1"/>
        <end position="18"/>
    </location>
</feature>
<dbReference type="GO" id="GO:0070573">
    <property type="term" value="F:metallodipeptidase activity"/>
    <property type="evidence" value="ECO:0007669"/>
    <property type="project" value="InterPro"/>
</dbReference>
<keyword evidence="2" id="KW-0732">Signal</keyword>
<evidence type="ECO:0000313" key="4">
    <source>
        <dbReference type="Proteomes" id="UP000777438"/>
    </source>
</evidence>
<dbReference type="CDD" id="cd01301">
    <property type="entry name" value="rDP_like"/>
    <property type="match status" value="1"/>
</dbReference>
<dbReference type="SUPFAM" id="SSF51556">
    <property type="entry name" value="Metallo-dependent hydrolases"/>
    <property type="match status" value="1"/>
</dbReference>
<accession>A0A9P8VVT9</accession>
<dbReference type="InterPro" id="IPR008257">
    <property type="entry name" value="Pept_M19"/>
</dbReference>
<dbReference type="OrthoDB" id="445695at2759"/>
<comment type="catalytic activity">
    <reaction evidence="2">
        <text>an L-aminoacyl-L-amino acid + H2O = 2 an L-alpha-amino acid</text>
        <dbReference type="Rhea" id="RHEA:48940"/>
        <dbReference type="ChEBI" id="CHEBI:15377"/>
        <dbReference type="ChEBI" id="CHEBI:59869"/>
        <dbReference type="ChEBI" id="CHEBI:77460"/>
        <dbReference type="EC" id="3.4.13.19"/>
    </reaction>
</comment>
<comment type="caution">
    <text evidence="3">The sequence shown here is derived from an EMBL/GenBank/DDBJ whole genome shotgun (WGS) entry which is preliminary data.</text>
</comment>
<keyword evidence="2" id="KW-0645">Protease</keyword>
<evidence type="ECO:0000313" key="3">
    <source>
        <dbReference type="EMBL" id="KAH6879875.1"/>
    </source>
</evidence>
<keyword evidence="4" id="KW-1185">Reference proteome</keyword>
<proteinExistence type="inferred from homology"/>
<dbReference type="AlphaFoldDB" id="A0A9P8VVT9"/>
<keyword evidence="2" id="KW-0482">Metalloprotease</keyword>
<organism evidence="3 4">
    <name type="scientific">Thelonectria olida</name>
    <dbReference type="NCBI Taxonomy" id="1576542"/>
    <lineage>
        <taxon>Eukaryota</taxon>
        <taxon>Fungi</taxon>
        <taxon>Dikarya</taxon>
        <taxon>Ascomycota</taxon>
        <taxon>Pezizomycotina</taxon>
        <taxon>Sordariomycetes</taxon>
        <taxon>Hypocreomycetidae</taxon>
        <taxon>Hypocreales</taxon>
        <taxon>Nectriaceae</taxon>
        <taxon>Thelonectria</taxon>
    </lineage>
</organism>
<keyword evidence="1 2" id="KW-0224">Dipeptidase</keyword>
<dbReference type="Proteomes" id="UP000777438">
    <property type="component" value="Unassembled WGS sequence"/>
</dbReference>
<dbReference type="EC" id="3.4.13.19" evidence="2"/>
<comment type="similarity">
    <text evidence="2">Belongs to the metallo-dependent hydrolases superfamily. Peptidase M19 family.</text>
</comment>
<dbReference type="Pfam" id="PF01244">
    <property type="entry name" value="Peptidase_M19"/>
    <property type="match status" value="1"/>
</dbReference>
<sequence>MSTPIELFLIALGLYGLGHRLGVTTSLGGFVSDRCDDATQTLSLKERVEVILENTPLIDGHNDLADVIRSTFNNHIYSSSFADPFVRGNLTGHVDLPRLAEGKVGGTFWSVYVDCPANVSDFSNENYAQAGVRQTSAQIDLVRRLQQKYPDVLSRPPNGTTAMDFFRSGKVISPLGMEGLHSIGNSFAQLRDFYELGVRYATLTHYCHNLFADAAVVNAPSGGLEMPEPLWNGVSENGKQVVFEMNRLGMLVDLAHVSHQTMRDVLGQGKDSWGGSKAPVIFSHSSVYALCPHPRNVPDDVLQMVKDTGSVVMVTFVPAFLSCTASQEANRLPVSDSNPATLSRVIDHIMYIGELIGYEHVGLGSDFDGIPVTPSGLDDVSYFPGLIEELLRRGVTDEDAALVAGGSLIRVWGKADEVALEMQRRGVNPVEDDETLGGNFLDQSNTV</sequence>
<gene>
    <name evidence="3" type="ORF">B0T10DRAFT_609815</name>
</gene>
<dbReference type="EMBL" id="JAGPYM010000028">
    <property type="protein sequence ID" value="KAH6879875.1"/>
    <property type="molecule type" value="Genomic_DNA"/>
</dbReference>
<keyword evidence="2" id="KW-0479">Metal-binding</keyword>
<reference evidence="3 4" key="1">
    <citation type="journal article" date="2021" name="Nat. Commun.">
        <title>Genetic determinants of endophytism in the Arabidopsis root mycobiome.</title>
        <authorList>
            <person name="Mesny F."/>
            <person name="Miyauchi S."/>
            <person name="Thiergart T."/>
            <person name="Pickel B."/>
            <person name="Atanasova L."/>
            <person name="Karlsson M."/>
            <person name="Huettel B."/>
            <person name="Barry K.W."/>
            <person name="Haridas S."/>
            <person name="Chen C."/>
            <person name="Bauer D."/>
            <person name="Andreopoulos W."/>
            <person name="Pangilinan J."/>
            <person name="LaButti K."/>
            <person name="Riley R."/>
            <person name="Lipzen A."/>
            <person name="Clum A."/>
            <person name="Drula E."/>
            <person name="Henrissat B."/>
            <person name="Kohler A."/>
            <person name="Grigoriev I.V."/>
            <person name="Martin F.M."/>
            <person name="Hacquard S."/>
        </authorList>
    </citation>
    <scope>NUCLEOTIDE SEQUENCE [LARGE SCALE GENOMIC DNA]</scope>
    <source>
        <strain evidence="3 4">MPI-CAGE-CH-0241</strain>
    </source>
</reference>
<keyword evidence="2" id="KW-0378">Hydrolase</keyword>
<dbReference type="PANTHER" id="PTHR10443:SF12">
    <property type="entry name" value="DIPEPTIDASE"/>
    <property type="match status" value="1"/>
</dbReference>
<dbReference type="GO" id="GO:0046872">
    <property type="term" value="F:metal ion binding"/>
    <property type="evidence" value="ECO:0007669"/>
    <property type="project" value="UniProtKB-UniRule"/>
</dbReference>
<feature type="chain" id="PRO_5040540303" description="Dipeptidase" evidence="2">
    <location>
        <begin position="19"/>
        <end position="447"/>
    </location>
</feature>
<evidence type="ECO:0000256" key="1">
    <source>
        <dbReference type="ARBA" id="ARBA00022997"/>
    </source>
</evidence>
<keyword evidence="2" id="KW-0862">Zinc</keyword>
<dbReference type="Gene3D" id="3.20.20.140">
    <property type="entry name" value="Metal-dependent hydrolases"/>
    <property type="match status" value="1"/>
</dbReference>
<dbReference type="GO" id="GO:0006508">
    <property type="term" value="P:proteolysis"/>
    <property type="evidence" value="ECO:0007669"/>
    <property type="project" value="UniProtKB-KW"/>
</dbReference>
<comment type="cofactor">
    <cofactor evidence="2">
        <name>Zn(2+)</name>
        <dbReference type="ChEBI" id="CHEBI:29105"/>
    </cofactor>
</comment>
<name>A0A9P8VVT9_9HYPO</name>
<dbReference type="PANTHER" id="PTHR10443">
    <property type="entry name" value="MICROSOMAL DIPEPTIDASE"/>
    <property type="match status" value="1"/>
</dbReference>
<dbReference type="InterPro" id="IPR032466">
    <property type="entry name" value="Metal_Hydrolase"/>
</dbReference>
<evidence type="ECO:0000256" key="2">
    <source>
        <dbReference type="RuleBase" id="RU341113"/>
    </source>
</evidence>
<dbReference type="PROSITE" id="PS51365">
    <property type="entry name" value="RENAL_DIPEPTIDASE_2"/>
    <property type="match status" value="1"/>
</dbReference>